<gene>
    <name evidence="2" type="primary">Necator_chrX.g23265</name>
    <name evidence="2" type="ORF">RB195_023102</name>
</gene>
<protein>
    <recommendedName>
        <fullName evidence="4">Reverse transcriptase domain-containing protein</fullName>
    </recommendedName>
</protein>
<dbReference type="Proteomes" id="UP001303046">
    <property type="component" value="Unassembled WGS sequence"/>
</dbReference>
<proteinExistence type="predicted"/>
<organism evidence="2 3">
    <name type="scientific">Necator americanus</name>
    <name type="common">Human hookworm</name>
    <dbReference type="NCBI Taxonomy" id="51031"/>
    <lineage>
        <taxon>Eukaryota</taxon>
        <taxon>Metazoa</taxon>
        <taxon>Ecdysozoa</taxon>
        <taxon>Nematoda</taxon>
        <taxon>Chromadorea</taxon>
        <taxon>Rhabditida</taxon>
        <taxon>Rhabditina</taxon>
        <taxon>Rhabditomorpha</taxon>
        <taxon>Strongyloidea</taxon>
        <taxon>Ancylostomatidae</taxon>
        <taxon>Bunostominae</taxon>
        <taxon>Necator</taxon>
    </lineage>
</organism>
<reference evidence="2 3" key="1">
    <citation type="submission" date="2023-08" db="EMBL/GenBank/DDBJ databases">
        <title>A Necator americanus chromosomal reference genome.</title>
        <authorList>
            <person name="Ilik V."/>
            <person name="Petrzelkova K.J."/>
            <person name="Pardy F."/>
            <person name="Fuh T."/>
            <person name="Niatou-Singa F.S."/>
            <person name="Gouil Q."/>
            <person name="Baker L."/>
            <person name="Ritchie M.E."/>
            <person name="Jex A.R."/>
            <person name="Gazzola D."/>
            <person name="Li H."/>
            <person name="Toshio Fujiwara R."/>
            <person name="Zhan B."/>
            <person name="Aroian R.V."/>
            <person name="Pafco B."/>
            <person name="Schwarz E.M."/>
        </authorList>
    </citation>
    <scope>NUCLEOTIDE SEQUENCE [LARGE SCALE GENOMIC DNA]</scope>
    <source>
        <strain evidence="2 3">Aroian</strain>
        <tissue evidence="2">Whole animal</tissue>
    </source>
</reference>
<evidence type="ECO:0000313" key="3">
    <source>
        <dbReference type="Proteomes" id="UP001303046"/>
    </source>
</evidence>
<evidence type="ECO:0000313" key="2">
    <source>
        <dbReference type="EMBL" id="KAK6762261.1"/>
    </source>
</evidence>
<comment type="caution">
    <text evidence="2">The sequence shown here is derived from an EMBL/GenBank/DDBJ whole genome shotgun (WGS) entry which is preliminary data.</text>
</comment>
<feature type="region of interest" description="Disordered" evidence="1">
    <location>
        <begin position="98"/>
        <end position="118"/>
    </location>
</feature>
<sequence>MLGPARPVKTGHLNIDEELSRHAVICHVERVHLYQKLGNANEERKENAIAASILICTFQLARINRSPIRCSFSDEIADLYSKSIKLCLHAKAFRTAETSTQNYERPPKRTKTGSEYLDQNENGNRLTGLLRLSTLVSIPTIPTCEAPPQILSAEVRIATTSMKPGSNSGPVFVSTLFGLVAIRTLDEAKPQEEGGFRQGFSCLDYFHTVSRVMEICKEYRFSFVLTFAFYEKAFNSVETNAMLSALVDQGVNVSYVRTLANCYDRCTTTIQLFYRPHHIYWKAGAARRYYIAEAAHGFIAVDNEMCELKGITPRI</sequence>
<name>A0ABR1EHV7_NECAM</name>
<keyword evidence="3" id="KW-1185">Reference proteome</keyword>
<dbReference type="EMBL" id="JAVFWL010000006">
    <property type="protein sequence ID" value="KAK6762261.1"/>
    <property type="molecule type" value="Genomic_DNA"/>
</dbReference>
<evidence type="ECO:0008006" key="4">
    <source>
        <dbReference type="Google" id="ProtNLM"/>
    </source>
</evidence>
<accession>A0ABR1EHV7</accession>
<evidence type="ECO:0000256" key="1">
    <source>
        <dbReference type="SAM" id="MobiDB-lite"/>
    </source>
</evidence>